<protein>
    <submittedName>
        <fullName evidence="1">Uncharacterized protein</fullName>
    </submittedName>
</protein>
<proteinExistence type="predicted"/>
<dbReference type="Proteomes" id="UP001062846">
    <property type="component" value="Chromosome 1"/>
</dbReference>
<organism evidence="1 2">
    <name type="scientific">Rhododendron molle</name>
    <name type="common">Chinese azalea</name>
    <name type="synonym">Azalea mollis</name>
    <dbReference type="NCBI Taxonomy" id="49168"/>
    <lineage>
        <taxon>Eukaryota</taxon>
        <taxon>Viridiplantae</taxon>
        <taxon>Streptophyta</taxon>
        <taxon>Embryophyta</taxon>
        <taxon>Tracheophyta</taxon>
        <taxon>Spermatophyta</taxon>
        <taxon>Magnoliopsida</taxon>
        <taxon>eudicotyledons</taxon>
        <taxon>Gunneridae</taxon>
        <taxon>Pentapetalae</taxon>
        <taxon>asterids</taxon>
        <taxon>Ericales</taxon>
        <taxon>Ericaceae</taxon>
        <taxon>Ericoideae</taxon>
        <taxon>Rhodoreae</taxon>
        <taxon>Rhododendron</taxon>
    </lineage>
</organism>
<keyword evidence="2" id="KW-1185">Reference proteome</keyword>
<evidence type="ECO:0000313" key="2">
    <source>
        <dbReference type="Proteomes" id="UP001062846"/>
    </source>
</evidence>
<accession>A0ACC0Q416</accession>
<comment type="caution">
    <text evidence="1">The sequence shown here is derived from an EMBL/GenBank/DDBJ whole genome shotgun (WGS) entry which is preliminary data.</text>
</comment>
<gene>
    <name evidence="1" type="ORF">RHMOL_Rhmol01G0228400</name>
</gene>
<dbReference type="EMBL" id="CM046388">
    <property type="protein sequence ID" value="KAI8572797.1"/>
    <property type="molecule type" value="Genomic_DNA"/>
</dbReference>
<sequence>MPDEILAKLLEDNPIIGELVLKAKEDWARAIEASELAERAERERARQEGLARDVEAEERAAEEVHGPRVRAVDEAGAMTRPAFSAEVYVPPVPHLFVPSGFQAYRPQQPEYHSELVLRDPRVHIANTWAEV</sequence>
<name>A0ACC0Q416_RHOML</name>
<evidence type="ECO:0000313" key="1">
    <source>
        <dbReference type="EMBL" id="KAI8572797.1"/>
    </source>
</evidence>
<reference evidence="1" key="1">
    <citation type="submission" date="2022-02" db="EMBL/GenBank/DDBJ databases">
        <title>Plant Genome Project.</title>
        <authorList>
            <person name="Zhang R.-G."/>
        </authorList>
    </citation>
    <scope>NUCLEOTIDE SEQUENCE</scope>
    <source>
        <strain evidence="1">AT1</strain>
    </source>
</reference>